<dbReference type="PANTHER" id="PTHR46325">
    <property type="entry name" value="CRIB DOMAIN-CONTAINING PROTEIN RIC8"/>
    <property type="match status" value="1"/>
</dbReference>
<feature type="region of interest" description="Disordered" evidence="1">
    <location>
        <begin position="34"/>
        <end position="194"/>
    </location>
</feature>
<dbReference type="FunFam" id="3.90.810.10:FF:000029">
    <property type="entry name" value="Elongation factor Ts, mitochondrial"/>
    <property type="match status" value="1"/>
</dbReference>
<dbReference type="STRING" id="29730.A0A0D2NHD3"/>
<feature type="compositionally biased region" description="Polar residues" evidence="1">
    <location>
        <begin position="119"/>
        <end position="134"/>
    </location>
</feature>
<dbReference type="PROSITE" id="PS50108">
    <property type="entry name" value="CRIB"/>
    <property type="match status" value="1"/>
</dbReference>
<dbReference type="SMART" id="SM00285">
    <property type="entry name" value="PBD"/>
    <property type="match status" value="1"/>
</dbReference>
<keyword evidence="4" id="KW-1185">Reference proteome</keyword>
<evidence type="ECO:0000256" key="1">
    <source>
        <dbReference type="SAM" id="MobiDB-lite"/>
    </source>
</evidence>
<dbReference type="OMA" id="PMDNGTD"/>
<sequence>MKGLLKGLRYISDIFEQEKEQEMQIGNPTDVKHVAHIGMDGPSANKPSWMNEFNSAEELSSDTLANNLQETPSAAGDHESLPPTSNEKPKKTRRKASIENGTAVESSKVSEKGSRGHRSSNNSMGSPARESSSQGRRHSNRSINGSDSPSQDLPDIPKKSRRKKSKESSGGSDGSSISSRTKEGSLPDVTELES</sequence>
<feature type="compositionally biased region" description="Polar residues" evidence="1">
    <location>
        <begin position="141"/>
        <end position="151"/>
    </location>
</feature>
<dbReference type="CDD" id="cd00132">
    <property type="entry name" value="CRIB"/>
    <property type="match status" value="1"/>
</dbReference>
<feature type="compositionally biased region" description="Low complexity" evidence="1">
    <location>
        <begin position="168"/>
        <end position="179"/>
    </location>
</feature>
<evidence type="ECO:0000313" key="3">
    <source>
        <dbReference type="EMBL" id="KJB12593.1"/>
    </source>
</evidence>
<dbReference type="OrthoDB" id="4206278at2759"/>
<evidence type="ECO:0000259" key="2">
    <source>
        <dbReference type="PROSITE" id="PS50108"/>
    </source>
</evidence>
<dbReference type="KEGG" id="gra:105774873"/>
<proteinExistence type="predicted"/>
<feature type="domain" description="CRIB" evidence="2">
    <location>
        <begin position="25"/>
        <end position="38"/>
    </location>
</feature>
<dbReference type="EMBL" id="CM001741">
    <property type="protein sequence ID" value="KJB12593.1"/>
    <property type="molecule type" value="Genomic_DNA"/>
</dbReference>
<accession>A0A0D2NHD3</accession>
<evidence type="ECO:0000313" key="4">
    <source>
        <dbReference type="Proteomes" id="UP000032304"/>
    </source>
</evidence>
<dbReference type="Gramene" id="KJB12593">
    <property type="protein sequence ID" value="KJB12593"/>
    <property type="gene ID" value="B456_002G026000"/>
</dbReference>
<organism evidence="3 4">
    <name type="scientific">Gossypium raimondii</name>
    <name type="common">Peruvian cotton</name>
    <name type="synonym">Gossypium klotzschianum subsp. raimondii</name>
    <dbReference type="NCBI Taxonomy" id="29730"/>
    <lineage>
        <taxon>Eukaryota</taxon>
        <taxon>Viridiplantae</taxon>
        <taxon>Streptophyta</taxon>
        <taxon>Embryophyta</taxon>
        <taxon>Tracheophyta</taxon>
        <taxon>Spermatophyta</taxon>
        <taxon>Magnoliopsida</taxon>
        <taxon>eudicotyledons</taxon>
        <taxon>Gunneridae</taxon>
        <taxon>Pentapetalae</taxon>
        <taxon>rosids</taxon>
        <taxon>malvids</taxon>
        <taxon>Malvales</taxon>
        <taxon>Malvaceae</taxon>
        <taxon>Malvoideae</taxon>
        <taxon>Gossypium</taxon>
    </lineage>
</organism>
<gene>
    <name evidence="3" type="ORF">B456_002G026000</name>
</gene>
<feature type="compositionally biased region" description="Polar residues" evidence="1">
    <location>
        <begin position="45"/>
        <end position="72"/>
    </location>
</feature>
<protein>
    <recommendedName>
        <fullName evidence="2">CRIB domain-containing protein</fullName>
    </recommendedName>
</protein>
<dbReference type="PANTHER" id="PTHR46325:SF40">
    <property type="entry name" value="CRIB DOMAIN-CONTAINING PROTEIN"/>
    <property type="match status" value="1"/>
</dbReference>
<reference evidence="3 4" key="1">
    <citation type="journal article" date="2012" name="Nature">
        <title>Repeated polyploidization of Gossypium genomes and the evolution of spinnable cotton fibres.</title>
        <authorList>
            <person name="Paterson A.H."/>
            <person name="Wendel J.F."/>
            <person name="Gundlach H."/>
            <person name="Guo H."/>
            <person name="Jenkins J."/>
            <person name="Jin D."/>
            <person name="Llewellyn D."/>
            <person name="Showmaker K.C."/>
            <person name="Shu S."/>
            <person name="Udall J."/>
            <person name="Yoo M.J."/>
            <person name="Byers R."/>
            <person name="Chen W."/>
            <person name="Doron-Faigenboim A."/>
            <person name="Duke M.V."/>
            <person name="Gong L."/>
            <person name="Grimwood J."/>
            <person name="Grover C."/>
            <person name="Grupp K."/>
            <person name="Hu G."/>
            <person name="Lee T.H."/>
            <person name="Li J."/>
            <person name="Lin L."/>
            <person name="Liu T."/>
            <person name="Marler B.S."/>
            <person name="Page J.T."/>
            <person name="Roberts A.W."/>
            <person name="Romanel E."/>
            <person name="Sanders W.S."/>
            <person name="Szadkowski E."/>
            <person name="Tan X."/>
            <person name="Tang H."/>
            <person name="Xu C."/>
            <person name="Wang J."/>
            <person name="Wang Z."/>
            <person name="Zhang D."/>
            <person name="Zhang L."/>
            <person name="Ashrafi H."/>
            <person name="Bedon F."/>
            <person name="Bowers J.E."/>
            <person name="Brubaker C.L."/>
            <person name="Chee P.W."/>
            <person name="Das S."/>
            <person name="Gingle A.R."/>
            <person name="Haigler C.H."/>
            <person name="Harker D."/>
            <person name="Hoffmann L.V."/>
            <person name="Hovav R."/>
            <person name="Jones D.C."/>
            <person name="Lemke C."/>
            <person name="Mansoor S."/>
            <person name="ur Rahman M."/>
            <person name="Rainville L.N."/>
            <person name="Rambani A."/>
            <person name="Reddy U.K."/>
            <person name="Rong J.K."/>
            <person name="Saranga Y."/>
            <person name="Scheffler B.E."/>
            <person name="Scheffler J.A."/>
            <person name="Stelly D.M."/>
            <person name="Triplett B.A."/>
            <person name="Van Deynze A."/>
            <person name="Vaslin M.F."/>
            <person name="Waghmare V.N."/>
            <person name="Walford S.A."/>
            <person name="Wright R.J."/>
            <person name="Zaki E.A."/>
            <person name="Zhang T."/>
            <person name="Dennis E.S."/>
            <person name="Mayer K.F."/>
            <person name="Peterson D.G."/>
            <person name="Rokhsar D.S."/>
            <person name="Wang X."/>
            <person name="Schmutz J."/>
        </authorList>
    </citation>
    <scope>NUCLEOTIDE SEQUENCE [LARGE SCALE GENOMIC DNA]</scope>
</reference>
<dbReference type="Proteomes" id="UP000032304">
    <property type="component" value="Chromosome 2"/>
</dbReference>
<name>A0A0D2NHD3_GOSRA</name>
<dbReference type="AlphaFoldDB" id="A0A0D2NHD3"/>
<dbReference type="Pfam" id="PF00786">
    <property type="entry name" value="PBD"/>
    <property type="match status" value="1"/>
</dbReference>
<dbReference type="eggNOG" id="ENOG502S3JH">
    <property type="taxonomic scope" value="Eukaryota"/>
</dbReference>
<dbReference type="InterPro" id="IPR000095">
    <property type="entry name" value="CRIB_dom"/>
</dbReference>